<dbReference type="RefSeq" id="WP_089776685.1">
    <property type="nucleotide sequence ID" value="NZ_CABLRR010000001.1"/>
</dbReference>
<organism evidence="1 2">
    <name type="scientific">Haloferax massiliensis</name>
    <dbReference type="NCBI Taxonomy" id="1476858"/>
    <lineage>
        <taxon>Archaea</taxon>
        <taxon>Methanobacteriati</taxon>
        <taxon>Methanobacteriota</taxon>
        <taxon>Stenosarchaea group</taxon>
        <taxon>Halobacteria</taxon>
        <taxon>Halobacteriales</taxon>
        <taxon>Haloferacaceae</taxon>
        <taxon>Haloferax</taxon>
    </lineage>
</organism>
<protein>
    <submittedName>
        <fullName evidence="1">Uncharacterized protein</fullName>
    </submittedName>
</protein>
<proteinExistence type="predicted"/>
<dbReference type="Proteomes" id="UP000198902">
    <property type="component" value="Unassembled WGS sequence"/>
</dbReference>
<keyword evidence="2" id="KW-1185">Reference proteome</keyword>
<dbReference type="AlphaFoldDB" id="A0A0D6JLY9"/>
<evidence type="ECO:0000313" key="1">
    <source>
        <dbReference type="EMBL" id="CQR48613.1"/>
    </source>
</evidence>
<name>A0A0D6JLY9_9EURY</name>
<reference evidence="2" key="1">
    <citation type="submission" date="2015-03" db="EMBL/GenBank/DDBJ databases">
        <authorList>
            <person name="Urmite Genomes"/>
        </authorList>
    </citation>
    <scope>NUCLEOTIDE SEQUENCE [LARGE SCALE GENOMIC DNA]</scope>
    <source>
        <strain evidence="2">Arc-Hr</strain>
    </source>
</reference>
<dbReference type="EMBL" id="CSTE01000001">
    <property type="protein sequence ID" value="CQR48613.1"/>
    <property type="molecule type" value="Genomic_DNA"/>
</dbReference>
<evidence type="ECO:0000313" key="2">
    <source>
        <dbReference type="Proteomes" id="UP000198902"/>
    </source>
</evidence>
<dbReference type="OrthoDB" id="286114at2157"/>
<sequence>MVNKRYEAGENVPTDICSAPAAEDALTFAVPVEVYHGYGSAKHVYPTEQIERISDLFATDGDPDEMTVADEVRLYTIPHDALR</sequence>
<gene>
    <name evidence="1" type="ORF">BN996_00060</name>
</gene>
<accession>A0A0D6JLY9</accession>